<dbReference type="PROSITE" id="PS01125">
    <property type="entry name" value="ROK"/>
    <property type="match status" value="1"/>
</dbReference>
<dbReference type="OrthoDB" id="9810372at2"/>
<proteinExistence type="inferred from homology"/>
<evidence type="ECO:0000313" key="3">
    <source>
        <dbReference type="Proteomes" id="UP000294547"/>
    </source>
</evidence>
<dbReference type="InterPro" id="IPR049874">
    <property type="entry name" value="ROK_cs"/>
</dbReference>
<dbReference type="InterPro" id="IPR043129">
    <property type="entry name" value="ATPase_NBD"/>
</dbReference>
<keyword evidence="2" id="KW-0808">Transferase</keyword>
<protein>
    <submittedName>
        <fullName evidence="2">Putative NBD/HSP70 family sugar kinase</fullName>
    </submittedName>
</protein>
<dbReference type="RefSeq" id="WP_126540471.1">
    <property type="nucleotide sequence ID" value="NZ_BSPM01000002.1"/>
</dbReference>
<dbReference type="InterPro" id="IPR000600">
    <property type="entry name" value="ROK"/>
</dbReference>
<dbReference type="PANTHER" id="PTHR18964">
    <property type="entry name" value="ROK (REPRESSOR, ORF, KINASE) FAMILY"/>
    <property type="match status" value="1"/>
</dbReference>
<gene>
    <name evidence="2" type="ORF">EDD54_4143</name>
</gene>
<reference evidence="2 3" key="1">
    <citation type="submission" date="2019-03" db="EMBL/GenBank/DDBJ databases">
        <title>Genomic Encyclopedia of Type Strains, Phase IV (KMG-IV): sequencing the most valuable type-strain genomes for metagenomic binning, comparative biology and taxonomic classification.</title>
        <authorList>
            <person name="Goeker M."/>
        </authorList>
    </citation>
    <scope>NUCLEOTIDE SEQUENCE [LARGE SCALE GENOMIC DNA]</scope>
    <source>
        <strain evidence="2 3">DSM 102969</strain>
    </source>
</reference>
<dbReference type="EMBL" id="SNXY01000011">
    <property type="protein sequence ID" value="TDP81883.1"/>
    <property type="molecule type" value="Genomic_DNA"/>
</dbReference>
<dbReference type="AlphaFoldDB" id="A0A4R6R7D9"/>
<sequence length="314" mass="31732">MHADLEAIGIDVGGTNLRLARVAADGTILEKRAERIDRDPEAAIARAIELAAFLDGPDVVAVGVGIPGRVDARRGKVLSGGYLDFAGLDFAERLQAALGKPAAIDNDCNMALVAEIAVGAGKRRDDVVMFTIGTGIGGAVMLEGKIVRGRMAAGQLGHVTVDVGGLPCACGRRGCVETTSSGNAFGRLVAEAGLPAGTTAEAVLAADSAGDPRADTLLRAWATPLRAAIDTVVAAFDPELVLLGGGLGGAAFRALAKAPPLADWYRCAVAPAELGDDAGVIGAALSALIEHHRDGGAQRVAGRGARHLSGAGRS</sequence>
<comment type="similarity">
    <text evidence="1">Belongs to the ROK (NagC/XylR) family.</text>
</comment>
<organism evidence="2 3">
    <name type="scientific">Oharaeibacter diazotrophicus</name>
    <dbReference type="NCBI Taxonomy" id="1920512"/>
    <lineage>
        <taxon>Bacteria</taxon>
        <taxon>Pseudomonadati</taxon>
        <taxon>Pseudomonadota</taxon>
        <taxon>Alphaproteobacteria</taxon>
        <taxon>Hyphomicrobiales</taxon>
        <taxon>Pleomorphomonadaceae</taxon>
        <taxon>Oharaeibacter</taxon>
    </lineage>
</organism>
<accession>A0A4R6R7D9</accession>
<dbReference type="Proteomes" id="UP000294547">
    <property type="component" value="Unassembled WGS sequence"/>
</dbReference>
<keyword evidence="2" id="KW-0418">Kinase</keyword>
<keyword evidence="3" id="KW-1185">Reference proteome</keyword>
<dbReference type="GO" id="GO:0016301">
    <property type="term" value="F:kinase activity"/>
    <property type="evidence" value="ECO:0007669"/>
    <property type="project" value="UniProtKB-KW"/>
</dbReference>
<evidence type="ECO:0000256" key="1">
    <source>
        <dbReference type="ARBA" id="ARBA00006479"/>
    </source>
</evidence>
<comment type="caution">
    <text evidence="2">The sequence shown here is derived from an EMBL/GenBank/DDBJ whole genome shotgun (WGS) entry which is preliminary data.</text>
</comment>
<name>A0A4R6R7D9_9HYPH</name>
<dbReference type="PANTHER" id="PTHR18964:SF149">
    <property type="entry name" value="BIFUNCTIONAL UDP-N-ACETYLGLUCOSAMINE 2-EPIMERASE_N-ACETYLMANNOSAMINE KINASE"/>
    <property type="match status" value="1"/>
</dbReference>
<evidence type="ECO:0000313" key="2">
    <source>
        <dbReference type="EMBL" id="TDP81883.1"/>
    </source>
</evidence>
<dbReference type="Pfam" id="PF00480">
    <property type="entry name" value="ROK"/>
    <property type="match status" value="1"/>
</dbReference>
<dbReference type="SUPFAM" id="SSF53067">
    <property type="entry name" value="Actin-like ATPase domain"/>
    <property type="match status" value="1"/>
</dbReference>
<dbReference type="Gene3D" id="3.30.420.40">
    <property type="match status" value="2"/>
</dbReference>